<protein>
    <submittedName>
        <fullName evidence="1">Phage related protein</fullName>
    </submittedName>
</protein>
<dbReference type="PATRIC" id="fig|1094492.3.peg.880"/>
<accession>N6UN55</accession>
<dbReference type="RefSeq" id="WP_010702619.1">
    <property type="nucleotide sequence ID" value="NZ_KB915625.1"/>
</dbReference>
<dbReference type="EMBL" id="AGWB01000003">
    <property type="protein sequence ID" value="ENN93814.1"/>
    <property type="molecule type" value="Genomic_DNA"/>
</dbReference>
<reference evidence="1 2" key="1">
    <citation type="journal article" date="2013" name="PLoS Genet.">
        <title>A gene transfer agent and a dynamic repertoire of secretion systems hold the keys to the explosive radiation of the emerging pathogen Bartonella.</title>
        <authorList>
            <person name="Guy L."/>
            <person name="Nystedt B."/>
            <person name="Toft C."/>
            <person name="Zaremba-Niedzwiedzka K."/>
            <person name="Berglund E.C."/>
            <person name="Granberg F."/>
            <person name="Naslund K."/>
            <person name="Eriksson A.S."/>
            <person name="Andersson S.G."/>
        </authorList>
    </citation>
    <scope>NUCLEOTIDE SEQUENCE [LARGE SCALE GENOMIC DNA]</scope>
    <source>
        <strain evidence="2">m02</strain>
    </source>
</reference>
<proteinExistence type="predicted"/>
<dbReference type="AlphaFoldDB" id="N6UN55"/>
<dbReference type="Pfam" id="PF07120">
    <property type="entry name" value="DUF1376"/>
    <property type="match status" value="1"/>
</dbReference>
<dbReference type="Proteomes" id="UP000014026">
    <property type="component" value="Unassembled WGS sequence"/>
</dbReference>
<evidence type="ECO:0000313" key="2">
    <source>
        <dbReference type="Proteomes" id="UP000014026"/>
    </source>
</evidence>
<organism evidence="1 2">
    <name type="scientific">Bartonella bovis m02</name>
    <dbReference type="NCBI Taxonomy" id="1094492"/>
    <lineage>
        <taxon>Bacteria</taxon>
        <taxon>Pseudomonadati</taxon>
        <taxon>Pseudomonadota</taxon>
        <taxon>Alphaproteobacteria</taxon>
        <taxon>Hyphomicrobiales</taxon>
        <taxon>Bartonellaceae</taxon>
        <taxon>Bartonella</taxon>
    </lineage>
</organism>
<gene>
    <name evidence="1" type="ORF">m02_08310</name>
</gene>
<comment type="caution">
    <text evidence="1">The sequence shown here is derived from an EMBL/GenBank/DDBJ whole genome shotgun (WGS) entry which is preliminary data.</text>
</comment>
<dbReference type="HOGENOM" id="CLU_062383_3_0_5"/>
<dbReference type="STRING" id="1094492.m02_08310"/>
<dbReference type="InterPro" id="IPR010781">
    <property type="entry name" value="DUF1376"/>
</dbReference>
<sequence length="106" mass="12289">MSNVMPWIRFYLDDWASGTGGMTPEQRGIYIMLLICMYDKKSPVKEDFKTLARVCNCTEKKLATVVDYLIKNDKLVQTNEGLWNLRVEEELKEAAFIQEQEGNYGN</sequence>
<evidence type="ECO:0000313" key="1">
    <source>
        <dbReference type="EMBL" id="ENN93814.1"/>
    </source>
</evidence>
<name>N6UN55_9HYPH</name>